<gene>
    <name evidence="6" type="ORF">K8F61_18595</name>
</gene>
<evidence type="ECO:0000256" key="3">
    <source>
        <dbReference type="ARBA" id="ARBA00022801"/>
    </source>
</evidence>
<dbReference type="SUPFAM" id="SSF56563">
    <property type="entry name" value="Major capsid protein gp5"/>
    <property type="match status" value="1"/>
</dbReference>
<feature type="compositionally biased region" description="Polar residues" evidence="4">
    <location>
        <begin position="152"/>
        <end position="161"/>
    </location>
</feature>
<dbReference type="EMBL" id="CP082781">
    <property type="protein sequence ID" value="UGS26595.1"/>
    <property type="molecule type" value="Genomic_DNA"/>
</dbReference>
<keyword evidence="7" id="KW-1185">Reference proteome</keyword>
<sequence>MTEHQTRELHIRAAVNEQDRTVTGVGVPYNETITVWGERERLAPGAVEADGAKLFARHDTPIGVVTAHENTEQGWIPTAKFSRTAAADEAYQLARDGVYDGLSIGFDVLQAHYERDDEGDVIVYDRVRVREVSLVPFPAYPSARVTGVRHAPTTNPGPQATTREDATMADENPTAEQQRSADDIRELREQVQDVTRSVAVLTQRGLDRSEPIQDTRSAGEWIRGLASGDEDMIREYNDMVERAYAGGTSADGIKDPQYVGDTIRLINAPDALSQIFATGTLPAKGLQLEYGELKSDTTDVDEQANEGDDLTTGQMKVGLKYAPIKTYGGTFGLTRQAIERTTNVNLLDIHHRGLALKAARRKAAVLRAHYAGVVATNAADPTRAIVVADQTKYTAWVGGIVDAAEIMLDLGLSLDALVVDKSIFKELSELSDNGGRPLMRISGTGVNTVGEIAPKALGGDLASVAVRVNLKQATPGAAFVNGEAIRQYASPITELSDEKISNLTKEFGLYYYAANATEIPGAILPVVASAPTPPAEG</sequence>
<organism evidence="6 7">
    <name type="scientific">Microbacterium resistens</name>
    <dbReference type="NCBI Taxonomy" id="156977"/>
    <lineage>
        <taxon>Bacteria</taxon>
        <taxon>Bacillati</taxon>
        <taxon>Actinomycetota</taxon>
        <taxon>Actinomycetes</taxon>
        <taxon>Micrococcales</taxon>
        <taxon>Microbacteriaceae</taxon>
        <taxon>Microbacterium</taxon>
    </lineage>
</organism>
<evidence type="ECO:0000256" key="2">
    <source>
        <dbReference type="ARBA" id="ARBA00022670"/>
    </source>
</evidence>
<evidence type="ECO:0000256" key="1">
    <source>
        <dbReference type="ARBA" id="ARBA00022612"/>
    </source>
</evidence>
<dbReference type="InterPro" id="IPR054613">
    <property type="entry name" value="Peptidase_S78_dom"/>
</dbReference>
<evidence type="ECO:0000259" key="5">
    <source>
        <dbReference type="Pfam" id="PF04586"/>
    </source>
</evidence>
<dbReference type="Proteomes" id="UP001199642">
    <property type="component" value="Chromosome"/>
</dbReference>
<name>A0ABY3RUJ7_9MICO</name>
<feature type="domain" description="Prohead serine protease" evidence="5">
    <location>
        <begin position="10"/>
        <end position="146"/>
    </location>
</feature>
<keyword evidence="2 6" id="KW-0645">Protease</keyword>
<evidence type="ECO:0000256" key="4">
    <source>
        <dbReference type="SAM" id="MobiDB-lite"/>
    </source>
</evidence>
<keyword evidence="3" id="KW-0378">Hydrolase</keyword>
<feature type="region of interest" description="Disordered" evidence="4">
    <location>
        <begin position="147"/>
        <end position="183"/>
    </location>
</feature>
<dbReference type="GO" id="GO:0006508">
    <property type="term" value="P:proteolysis"/>
    <property type="evidence" value="ECO:0007669"/>
    <property type="project" value="UniProtKB-KW"/>
</dbReference>
<protein>
    <submittedName>
        <fullName evidence="6">HK97 family phage prohead protease</fullName>
    </submittedName>
</protein>
<accession>A0ABY3RUJ7</accession>
<dbReference type="RefSeq" id="WP_231820232.1">
    <property type="nucleotide sequence ID" value="NZ_CP082781.1"/>
</dbReference>
<evidence type="ECO:0000313" key="7">
    <source>
        <dbReference type="Proteomes" id="UP001199642"/>
    </source>
</evidence>
<dbReference type="Pfam" id="PF04586">
    <property type="entry name" value="Peptidase_S78"/>
    <property type="match status" value="1"/>
</dbReference>
<keyword evidence="1" id="KW-1188">Viral release from host cell</keyword>
<evidence type="ECO:0000313" key="6">
    <source>
        <dbReference type="EMBL" id="UGS26595.1"/>
    </source>
</evidence>
<proteinExistence type="predicted"/>
<reference evidence="6 7" key="1">
    <citation type="submission" date="2023-01" db="EMBL/GenBank/DDBJ databases">
        <title>Characterization of estradiol degrading bacteria Microbacterium sp. MZT7 and reveal degrading genes through genome analysis.</title>
        <authorList>
            <person name="Hao P."/>
            <person name="Gao Y."/>
        </authorList>
    </citation>
    <scope>NUCLEOTIDE SEQUENCE [LARGE SCALE GENOMIC DNA]</scope>
    <source>
        <strain evidence="6 7">MZT7</strain>
    </source>
</reference>
<dbReference type="GO" id="GO:0008233">
    <property type="term" value="F:peptidase activity"/>
    <property type="evidence" value="ECO:0007669"/>
    <property type="project" value="UniProtKB-KW"/>
</dbReference>